<dbReference type="InterPro" id="IPR041916">
    <property type="entry name" value="Anti_sigma_zinc_sf"/>
</dbReference>
<dbReference type="InterPro" id="IPR051474">
    <property type="entry name" value="Anti-sigma-K/W_factor"/>
</dbReference>
<dbReference type="Pfam" id="PF10099">
    <property type="entry name" value="RskA_C"/>
    <property type="match status" value="1"/>
</dbReference>
<evidence type="ECO:0000256" key="6">
    <source>
        <dbReference type="ARBA" id="ARBA00023136"/>
    </source>
</evidence>
<keyword evidence="11" id="KW-1185">Reference proteome</keyword>
<reference evidence="10 11" key="1">
    <citation type="submission" date="2016-10" db="EMBL/GenBank/DDBJ databases">
        <authorList>
            <person name="de Groot N.N."/>
        </authorList>
    </citation>
    <scope>NUCLEOTIDE SEQUENCE [LARGE SCALE GENOMIC DNA]</scope>
    <source>
        <strain evidence="10 11">CGMCC 1.7005</strain>
    </source>
</reference>
<organism evidence="10 11">
    <name type="scientific">Lishizhenia tianjinensis</name>
    <dbReference type="NCBI Taxonomy" id="477690"/>
    <lineage>
        <taxon>Bacteria</taxon>
        <taxon>Pseudomonadati</taxon>
        <taxon>Bacteroidota</taxon>
        <taxon>Flavobacteriia</taxon>
        <taxon>Flavobacteriales</taxon>
        <taxon>Crocinitomicaceae</taxon>
        <taxon>Lishizhenia</taxon>
    </lineage>
</organism>
<keyword evidence="5" id="KW-1133">Transmembrane helix</keyword>
<name>A0A1I6ZR59_9FLAO</name>
<dbReference type="GO" id="GO:0005886">
    <property type="term" value="C:plasma membrane"/>
    <property type="evidence" value="ECO:0007669"/>
    <property type="project" value="UniProtKB-SubCell"/>
</dbReference>
<proteinExistence type="predicted"/>
<dbReference type="EMBL" id="FPAS01000002">
    <property type="protein sequence ID" value="SFT65219.1"/>
    <property type="molecule type" value="Genomic_DNA"/>
</dbReference>
<dbReference type="GO" id="GO:0016989">
    <property type="term" value="F:sigma factor antagonist activity"/>
    <property type="evidence" value="ECO:0007669"/>
    <property type="project" value="TreeGrafter"/>
</dbReference>
<comment type="subcellular location">
    <subcellularLocation>
        <location evidence="2">Cell membrane</location>
    </subcellularLocation>
    <subcellularLocation>
        <location evidence="1">Membrane</location>
        <topology evidence="1">Single-pass membrane protein</topology>
    </subcellularLocation>
</comment>
<evidence type="ECO:0000313" key="10">
    <source>
        <dbReference type="EMBL" id="SFT65219.1"/>
    </source>
</evidence>
<gene>
    <name evidence="10" type="ORF">SAMN05216474_1562</name>
</gene>
<dbReference type="PANTHER" id="PTHR37461">
    <property type="entry name" value="ANTI-SIGMA-K FACTOR RSKA"/>
    <property type="match status" value="1"/>
</dbReference>
<evidence type="ECO:0000259" key="9">
    <source>
        <dbReference type="Pfam" id="PF10099"/>
    </source>
</evidence>
<keyword evidence="6" id="KW-0472">Membrane</keyword>
<feature type="domain" description="Anti-sigma K factor RskA C-terminal" evidence="9">
    <location>
        <begin position="101"/>
        <end position="264"/>
    </location>
</feature>
<protein>
    <recommendedName>
        <fullName evidence="8">Regulator of SigK</fullName>
    </recommendedName>
    <alternativeName>
        <fullName evidence="7">Sigma-K anti-sigma factor RskA</fullName>
    </alternativeName>
</protein>
<evidence type="ECO:0000256" key="1">
    <source>
        <dbReference type="ARBA" id="ARBA00004167"/>
    </source>
</evidence>
<dbReference type="STRING" id="477690.SAMN05216474_1562"/>
<evidence type="ECO:0000256" key="2">
    <source>
        <dbReference type="ARBA" id="ARBA00004236"/>
    </source>
</evidence>
<sequence length="276" mass="31049">MKSKEYILSGKLENYVFGALGAEDRLEVERMCALYPEVKKEKDSMEEALAAYVRTLSTRPPAEIKARIMAAIHQLPQEKLLSKVPSVSKGKTRSLAPVLWAASIALIFGFGVNHYLDTARKSEVELAFKEEQEKLIAQKEKYAQAVIELRDSLRYERNYADFVMDEQTNLIRLKGTENFPDASVKIFYNAGQQEYIVKSDKLPMPSADKQYQLWAIVDGKPLDLGVMDKQLVLSDRINFELKDQAQLQAFAITLEPLGGSVNPTLEAMVVIGEVKA</sequence>
<accession>A0A1I6ZR59</accession>
<dbReference type="Proteomes" id="UP000236454">
    <property type="component" value="Unassembled WGS sequence"/>
</dbReference>
<dbReference type="InterPro" id="IPR018764">
    <property type="entry name" value="RskA_C"/>
</dbReference>
<dbReference type="PANTHER" id="PTHR37461:SF1">
    <property type="entry name" value="ANTI-SIGMA-K FACTOR RSKA"/>
    <property type="match status" value="1"/>
</dbReference>
<dbReference type="OrthoDB" id="1420916at2"/>
<evidence type="ECO:0000256" key="3">
    <source>
        <dbReference type="ARBA" id="ARBA00022475"/>
    </source>
</evidence>
<evidence type="ECO:0000256" key="4">
    <source>
        <dbReference type="ARBA" id="ARBA00022692"/>
    </source>
</evidence>
<dbReference type="RefSeq" id="WP_090247924.1">
    <property type="nucleotide sequence ID" value="NZ_FPAS01000002.1"/>
</dbReference>
<keyword evidence="3" id="KW-1003">Cell membrane</keyword>
<evidence type="ECO:0000313" key="11">
    <source>
        <dbReference type="Proteomes" id="UP000236454"/>
    </source>
</evidence>
<keyword evidence="4" id="KW-0812">Transmembrane</keyword>
<dbReference type="AlphaFoldDB" id="A0A1I6ZR59"/>
<evidence type="ECO:0000256" key="7">
    <source>
        <dbReference type="ARBA" id="ARBA00029829"/>
    </source>
</evidence>
<evidence type="ECO:0000256" key="8">
    <source>
        <dbReference type="ARBA" id="ARBA00030803"/>
    </source>
</evidence>
<dbReference type="Gene3D" id="1.10.10.1320">
    <property type="entry name" value="Anti-sigma factor, zinc-finger domain"/>
    <property type="match status" value="1"/>
</dbReference>
<evidence type="ECO:0000256" key="5">
    <source>
        <dbReference type="ARBA" id="ARBA00022989"/>
    </source>
</evidence>
<dbReference type="GO" id="GO:0006417">
    <property type="term" value="P:regulation of translation"/>
    <property type="evidence" value="ECO:0007669"/>
    <property type="project" value="TreeGrafter"/>
</dbReference>